<keyword evidence="2" id="KW-1185">Reference proteome</keyword>
<gene>
    <name evidence="1" type="ORF">DIABBA_LOCUS1241</name>
</gene>
<name>A0A9N9SNF3_DIABA</name>
<evidence type="ECO:0000313" key="2">
    <source>
        <dbReference type="Proteomes" id="UP001153709"/>
    </source>
</evidence>
<reference evidence="1" key="1">
    <citation type="submission" date="2022-01" db="EMBL/GenBank/DDBJ databases">
        <authorList>
            <person name="King R."/>
        </authorList>
    </citation>
    <scope>NUCLEOTIDE SEQUENCE</scope>
</reference>
<accession>A0A9N9SNF3</accession>
<dbReference type="EMBL" id="OU898276">
    <property type="protein sequence ID" value="CAG9827220.1"/>
    <property type="molecule type" value="Genomic_DNA"/>
</dbReference>
<evidence type="ECO:0000313" key="1">
    <source>
        <dbReference type="EMBL" id="CAG9827220.1"/>
    </source>
</evidence>
<organism evidence="1 2">
    <name type="scientific">Diabrotica balteata</name>
    <name type="common">Banded cucumber beetle</name>
    <dbReference type="NCBI Taxonomy" id="107213"/>
    <lineage>
        <taxon>Eukaryota</taxon>
        <taxon>Metazoa</taxon>
        <taxon>Ecdysozoa</taxon>
        <taxon>Arthropoda</taxon>
        <taxon>Hexapoda</taxon>
        <taxon>Insecta</taxon>
        <taxon>Pterygota</taxon>
        <taxon>Neoptera</taxon>
        <taxon>Endopterygota</taxon>
        <taxon>Coleoptera</taxon>
        <taxon>Polyphaga</taxon>
        <taxon>Cucujiformia</taxon>
        <taxon>Chrysomeloidea</taxon>
        <taxon>Chrysomelidae</taxon>
        <taxon>Galerucinae</taxon>
        <taxon>Diabroticina</taxon>
        <taxon>Diabroticites</taxon>
        <taxon>Diabrotica</taxon>
    </lineage>
</organism>
<sequence length="91" mass="10505">MPSIVFRQTCRQNQPANCCEEYFRKSIYLSLFDNILTDLEDLLSLIFKNIFNLRVILPKTDNTPEDKVALKKIVDTFQYIIGPSTADSTVE</sequence>
<dbReference type="OrthoDB" id="10072079at2759"/>
<protein>
    <submittedName>
        <fullName evidence="1">Uncharacterized protein</fullName>
    </submittedName>
</protein>
<dbReference type="AlphaFoldDB" id="A0A9N9SNF3"/>
<dbReference type="Proteomes" id="UP001153709">
    <property type="component" value="Chromosome 1"/>
</dbReference>
<proteinExistence type="predicted"/>